<name>A0A1N7JWA0_9BACL</name>
<dbReference type="SUPFAM" id="SSF52540">
    <property type="entry name" value="P-loop containing nucleoside triphosphate hydrolases"/>
    <property type="match status" value="1"/>
</dbReference>
<dbReference type="AlphaFoldDB" id="A0A1N7JWA0"/>
<dbReference type="Gene3D" id="3.40.50.300">
    <property type="entry name" value="P-loop containing nucleotide triphosphate hydrolases"/>
    <property type="match status" value="1"/>
</dbReference>
<organism evidence="3 4">
    <name type="scientific">Kroppenstedtia eburnea</name>
    <dbReference type="NCBI Taxonomy" id="714067"/>
    <lineage>
        <taxon>Bacteria</taxon>
        <taxon>Bacillati</taxon>
        <taxon>Bacillota</taxon>
        <taxon>Bacilli</taxon>
        <taxon>Bacillales</taxon>
        <taxon>Thermoactinomycetaceae</taxon>
        <taxon>Kroppenstedtia</taxon>
    </lineage>
</organism>
<dbReference type="GO" id="GO:0005737">
    <property type="term" value="C:cytoplasm"/>
    <property type="evidence" value="ECO:0007669"/>
    <property type="project" value="TreeGrafter"/>
</dbReference>
<dbReference type="InterPro" id="IPR050512">
    <property type="entry name" value="Sulf_AdTrans/APS_kinase"/>
</dbReference>
<dbReference type="GO" id="GO:0016301">
    <property type="term" value="F:kinase activity"/>
    <property type="evidence" value="ECO:0007669"/>
    <property type="project" value="UniProtKB-KW"/>
</dbReference>
<accession>A0A1N7JWA0</accession>
<dbReference type="InterPro" id="IPR059117">
    <property type="entry name" value="APS_kinase_dom"/>
</dbReference>
<feature type="domain" description="APS kinase" evidence="2">
    <location>
        <begin position="3"/>
        <end position="144"/>
    </location>
</feature>
<protein>
    <submittedName>
        <fullName evidence="3">Adenylylsulfate kinase</fullName>
    </submittedName>
</protein>
<dbReference type="GO" id="GO:0019379">
    <property type="term" value="P:sulfate assimilation, phosphoadenylyl sulfate reduction by phosphoadenylyl-sulfate reductase (thioredoxin)"/>
    <property type="evidence" value="ECO:0007669"/>
    <property type="project" value="TreeGrafter"/>
</dbReference>
<evidence type="ECO:0000313" key="4">
    <source>
        <dbReference type="Proteomes" id="UP000186795"/>
    </source>
</evidence>
<keyword evidence="3" id="KW-0418">Kinase</keyword>
<evidence type="ECO:0000256" key="1">
    <source>
        <dbReference type="ARBA" id="ARBA00022679"/>
    </source>
</evidence>
<dbReference type="GO" id="GO:0010134">
    <property type="term" value="P:sulfate assimilation via adenylyl sulfate reduction"/>
    <property type="evidence" value="ECO:0007669"/>
    <property type="project" value="TreeGrafter"/>
</dbReference>
<dbReference type="GO" id="GO:0004781">
    <property type="term" value="F:sulfate adenylyltransferase (ATP) activity"/>
    <property type="evidence" value="ECO:0007669"/>
    <property type="project" value="TreeGrafter"/>
</dbReference>
<dbReference type="InterPro" id="IPR027417">
    <property type="entry name" value="P-loop_NTPase"/>
</dbReference>
<dbReference type="OrthoDB" id="9804504at2"/>
<sequence>MKKGVVIWFTGYPNSGKSTISRKVNQRLKAAGYPVERIDSDEAPRSLTKDLSPDWRTRQFQKCANLTFISHILYKHGIIVLLSSIGRFRELRESARQQVGDFLEVYLKCPLEIRLERDHDHGKYERHAATIHYYEEPEAPELIIETDRCSADEAADAVIRLLHEGGYIQSEV</sequence>
<dbReference type="Proteomes" id="UP000186795">
    <property type="component" value="Unassembled WGS sequence"/>
</dbReference>
<keyword evidence="1" id="KW-0808">Transferase</keyword>
<evidence type="ECO:0000313" key="3">
    <source>
        <dbReference type="EMBL" id="SIS53551.1"/>
    </source>
</evidence>
<dbReference type="PANTHER" id="PTHR42700">
    <property type="entry name" value="SULFATE ADENYLYLTRANSFERASE"/>
    <property type="match status" value="1"/>
</dbReference>
<dbReference type="Pfam" id="PF01583">
    <property type="entry name" value="APS_kinase"/>
    <property type="match status" value="1"/>
</dbReference>
<dbReference type="RefSeq" id="WP_076523862.1">
    <property type="nucleotide sequence ID" value="NZ_CP048103.1"/>
</dbReference>
<dbReference type="PANTHER" id="PTHR42700:SF1">
    <property type="entry name" value="SULFATE ADENYLYLTRANSFERASE"/>
    <property type="match status" value="1"/>
</dbReference>
<keyword evidence="4" id="KW-1185">Reference proteome</keyword>
<proteinExistence type="predicted"/>
<reference evidence="4" key="1">
    <citation type="submission" date="2017-01" db="EMBL/GenBank/DDBJ databases">
        <authorList>
            <person name="Varghese N."/>
            <person name="Submissions S."/>
        </authorList>
    </citation>
    <scope>NUCLEOTIDE SEQUENCE [LARGE SCALE GENOMIC DNA]</scope>
    <source>
        <strain evidence="4">DSM 45196</strain>
    </source>
</reference>
<evidence type="ECO:0000259" key="2">
    <source>
        <dbReference type="Pfam" id="PF01583"/>
    </source>
</evidence>
<dbReference type="EMBL" id="FTOD01000002">
    <property type="protein sequence ID" value="SIS53551.1"/>
    <property type="molecule type" value="Genomic_DNA"/>
</dbReference>
<gene>
    <name evidence="3" type="ORF">SAMN05421790_102326</name>
</gene>